<evidence type="ECO:0000256" key="1">
    <source>
        <dbReference type="SAM" id="Phobius"/>
    </source>
</evidence>
<gene>
    <name evidence="2" type="ORF">PanWU01x14_182800</name>
</gene>
<dbReference type="STRING" id="3476.A0A2P5C5I8"/>
<dbReference type="OrthoDB" id="2012160at2759"/>
<evidence type="ECO:0008006" key="4">
    <source>
        <dbReference type="Google" id="ProtNLM"/>
    </source>
</evidence>
<keyword evidence="3" id="KW-1185">Reference proteome</keyword>
<dbReference type="AlphaFoldDB" id="A0A2P5C5I8"/>
<feature type="transmembrane region" description="Helical" evidence="1">
    <location>
        <begin position="98"/>
        <end position="122"/>
    </location>
</feature>
<sequence length="142" mass="16433">MGIIKSSFSFIAGTCCGIYIAQNYNVPNIKKLTDTALFMAKHVEEKYRKPKKRDDDDVHLKVFFWYRTVVCKGRLNLAYLMRPKPKYVNLETKPNSQFLLILVRLAVVNICSSVKALFLGLLKERDIVREMQMDRNRSIGPS</sequence>
<accession>A0A2P5C5I8</accession>
<dbReference type="EMBL" id="JXTB01000173">
    <property type="protein sequence ID" value="PON56268.1"/>
    <property type="molecule type" value="Genomic_DNA"/>
</dbReference>
<keyword evidence="1" id="KW-0812">Transmembrane</keyword>
<dbReference type="Pfam" id="PF15054">
    <property type="entry name" value="DUF4535"/>
    <property type="match status" value="1"/>
</dbReference>
<reference evidence="3" key="1">
    <citation type="submission" date="2016-06" db="EMBL/GenBank/DDBJ databases">
        <title>Parallel loss of symbiosis genes in relatives of nitrogen-fixing non-legume Parasponia.</title>
        <authorList>
            <person name="Van Velzen R."/>
            <person name="Holmer R."/>
            <person name="Bu F."/>
            <person name="Rutten L."/>
            <person name="Van Zeijl A."/>
            <person name="Liu W."/>
            <person name="Santuari L."/>
            <person name="Cao Q."/>
            <person name="Sharma T."/>
            <person name="Shen D."/>
            <person name="Roswanjaya Y."/>
            <person name="Wardhani T."/>
            <person name="Kalhor M.S."/>
            <person name="Jansen J."/>
            <person name="Van den Hoogen J."/>
            <person name="Gungor B."/>
            <person name="Hartog M."/>
            <person name="Hontelez J."/>
            <person name="Verver J."/>
            <person name="Yang W.-C."/>
            <person name="Schijlen E."/>
            <person name="Repin R."/>
            <person name="Schilthuizen M."/>
            <person name="Schranz E."/>
            <person name="Heidstra R."/>
            <person name="Miyata K."/>
            <person name="Fedorova E."/>
            <person name="Kohlen W."/>
            <person name="Bisseling T."/>
            <person name="Smit S."/>
            <person name="Geurts R."/>
        </authorList>
    </citation>
    <scope>NUCLEOTIDE SEQUENCE [LARGE SCALE GENOMIC DNA]</scope>
    <source>
        <strain evidence="3">cv. WU1-14</strain>
    </source>
</reference>
<dbReference type="PANTHER" id="PTHR33528:SF17">
    <property type="entry name" value="TRANSMEMBRANE PROTEIN"/>
    <property type="match status" value="1"/>
</dbReference>
<proteinExistence type="predicted"/>
<dbReference type="InterPro" id="IPR027854">
    <property type="entry name" value="STMP1"/>
</dbReference>
<comment type="caution">
    <text evidence="2">The sequence shown here is derived from an EMBL/GenBank/DDBJ whole genome shotgun (WGS) entry which is preliminary data.</text>
</comment>
<keyword evidence="1" id="KW-1133">Transmembrane helix</keyword>
<dbReference type="Proteomes" id="UP000237105">
    <property type="component" value="Unassembled WGS sequence"/>
</dbReference>
<evidence type="ECO:0000313" key="3">
    <source>
        <dbReference type="Proteomes" id="UP000237105"/>
    </source>
</evidence>
<name>A0A2P5C5I8_PARAD</name>
<dbReference type="PANTHER" id="PTHR33528">
    <property type="entry name" value="OS07G0239500 PROTEIN"/>
    <property type="match status" value="1"/>
</dbReference>
<protein>
    <recommendedName>
        <fullName evidence="4">Transmembrane protein</fullName>
    </recommendedName>
</protein>
<evidence type="ECO:0000313" key="2">
    <source>
        <dbReference type="EMBL" id="PON56268.1"/>
    </source>
</evidence>
<organism evidence="2 3">
    <name type="scientific">Parasponia andersonii</name>
    <name type="common">Sponia andersonii</name>
    <dbReference type="NCBI Taxonomy" id="3476"/>
    <lineage>
        <taxon>Eukaryota</taxon>
        <taxon>Viridiplantae</taxon>
        <taxon>Streptophyta</taxon>
        <taxon>Embryophyta</taxon>
        <taxon>Tracheophyta</taxon>
        <taxon>Spermatophyta</taxon>
        <taxon>Magnoliopsida</taxon>
        <taxon>eudicotyledons</taxon>
        <taxon>Gunneridae</taxon>
        <taxon>Pentapetalae</taxon>
        <taxon>rosids</taxon>
        <taxon>fabids</taxon>
        <taxon>Rosales</taxon>
        <taxon>Cannabaceae</taxon>
        <taxon>Parasponia</taxon>
    </lineage>
</organism>
<keyword evidence="1" id="KW-0472">Membrane</keyword>